<reference evidence="1" key="2">
    <citation type="journal article" date="2021" name="Microorganisms">
        <title>Bacterial Dimethylsulfoniopropionate Biosynthesis in the East China Sea.</title>
        <authorList>
            <person name="Liu J."/>
            <person name="Zhang Y."/>
            <person name="Liu J."/>
            <person name="Zhong H."/>
            <person name="Williams B.T."/>
            <person name="Zheng Y."/>
            <person name="Curson A.R.J."/>
            <person name="Sun C."/>
            <person name="Sun H."/>
            <person name="Song D."/>
            <person name="Wagner Mackenzie B."/>
            <person name="Bermejo Martinez A."/>
            <person name="Todd J.D."/>
            <person name="Zhang X.H."/>
        </authorList>
    </citation>
    <scope>NUCLEOTIDE SEQUENCE</scope>
    <source>
        <strain evidence="1">AESS21</strain>
    </source>
</reference>
<comment type="caution">
    <text evidence="1">The sequence shown here is derived from an EMBL/GenBank/DDBJ whole genome shotgun (WGS) entry which is preliminary data.</text>
</comment>
<reference evidence="1" key="1">
    <citation type="submission" date="2018-08" db="EMBL/GenBank/DDBJ databases">
        <authorList>
            <person name="Jin W."/>
            <person name="Wang H."/>
            <person name="Yang Y."/>
            <person name="Li M."/>
            <person name="Liu J."/>
        </authorList>
    </citation>
    <scope>NUCLEOTIDE SEQUENCE</scope>
    <source>
        <strain evidence="1">AESS21</strain>
    </source>
</reference>
<dbReference type="EMBL" id="QTKU01000002">
    <property type="protein sequence ID" value="MBS8260301.1"/>
    <property type="molecule type" value="Genomic_DNA"/>
</dbReference>
<evidence type="ECO:0000313" key="1">
    <source>
        <dbReference type="EMBL" id="MBS8260301.1"/>
    </source>
</evidence>
<proteinExistence type="predicted"/>
<gene>
    <name evidence="1" type="ORF">DYI23_08740</name>
</gene>
<sequence length="334" mass="35947">MGVKMRSILLSLVIGFSLSGCGSLQEGFELLSFQPDSASGVKDQVTEVFFYSVADGQQALNPKFSLSKGLPSIYMKYPAISQELRHCQASESRRQQRKAGEKFLSSTVIFSSLITYGVNELYSYVQTSISNYAKRLAEASQVTSTIRFAHSRPLNRRWRDVKCVLVTRRDKDESDVGLFLLYKKQNYGKASILLPRVFYANNSVAITEKGTVSKPAYIKVDVGVAVHAVTSTNTKNIVSEVGTVSLPTGKLVFGQPVINECTHTGGRPLCKNASALIAHPPAAASALSIGVKVVETGSSSNAADWATSANEALDGIAKPVLDEIVNAVTAQISG</sequence>
<dbReference type="PROSITE" id="PS51257">
    <property type="entry name" value="PROKAR_LIPOPROTEIN"/>
    <property type="match status" value="1"/>
</dbReference>
<name>A0A944GTA4_9HYPH</name>
<evidence type="ECO:0008006" key="3">
    <source>
        <dbReference type="Google" id="ProtNLM"/>
    </source>
</evidence>
<protein>
    <recommendedName>
        <fullName evidence="3">Lipoprotein</fullName>
    </recommendedName>
</protein>
<organism evidence="1 2">
    <name type="scientific">Roseibium polysiphoniae</name>
    <dbReference type="NCBI Taxonomy" id="2571221"/>
    <lineage>
        <taxon>Bacteria</taxon>
        <taxon>Pseudomonadati</taxon>
        <taxon>Pseudomonadota</taxon>
        <taxon>Alphaproteobacteria</taxon>
        <taxon>Hyphomicrobiales</taxon>
        <taxon>Stappiaceae</taxon>
        <taxon>Roseibium</taxon>
    </lineage>
</organism>
<dbReference type="Proteomes" id="UP000705379">
    <property type="component" value="Unassembled WGS sequence"/>
</dbReference>
<accession>A0A944GTA4</accession>
<dbReference type="AlphaFoldDB" id="A0A944GTA4"/>
<evidence type="ECO:0000313" key="2">
    <source>
        <dbReference type="Proteomes" id="UP000705379"/>
    </source>
</evidence>